<accession>A0A926F5T1</accession>
<protein>
    <submittedName>
        <fullName evidence="1">Uncharacterized protein</fullName>
    </submittedName>
</protein>
<name>A0A926F5T1_9BACT</name>
<comment type="caution">
    <text evidence="1">The sequence shown here is derived from an EMBL/GenBank/DDBJ whole genome shotgun (WGS) entry which is preliminary data.</text>
</comment>
<sequence>MKYLFPFIITSVAMVANGAFQRNDSIISSDSIKYVLNDTVITLDEVVIKEQKRIFKWDGKYHSLK</sequence>
<dbReference type="RefSeq" id="WP_262433626.1">
    <property type="nucleotide sequence ID" value="NZ_JACRTF010000001.1"/>
</dbReference>
<dbReference type="Proteomes" id="UP000651085">
    <property type="component" value="Unassembled WGS sequence"/>
</dbReference>
<evidence type="ECO:0000313" key="2">
    <source>
        <dbReference type="Proteomes" id="UP000651085"/>
    </source>
</evidence>
<evidence type="ECO:0000313" key="1">
    <source>
        <dbReference type="EMBL" id="MBC8592429.1"/>
    </source>
</evidence>
<keyword evidence="2" id="KW-1185">Reference proteome</keyword>
<dbReference type="EMBL" id="JACRTF010000001">
    <property type="protein sequence ID" value="MBC8592429.1"/>
    <property type="molecule type" value="Genomic_DNA"/>
</dbReference>
<proteinExistence type="predicted"/>
<dbReference type="AlphaFoldDB" id="A0A926F5T1"/>
<reference evidence="1" key="1">
    <citation type="submission" date="2020-08" db="EMBL/GenBank/DDBJ databases">
        <title>Genome public.</title>
        <authorList>
            <person name="Liu C."/>
            <person name="Sun Q."/>
        </authorList>
    </citation>
    <scope>NUCLEOTIDE SEQUENCE</scope>
    <source>
        <strain evidence="1">N12</strain>
    </source>
</reference>
<organism evidence="1 2">
    <name type="scientific">Jilunia laotingensis</name>
    <dbReference type="NCBI Taxonomy" id="2763675"/>
    <lineage>
        <taxon>Bacteria</taxon>
        <taxon>Pseudomonadati</taxon>
        <taxon>Bacteroidota</taxon>
        <taxon>Bacteroidia</taxon>
        <taxon>Bacteroidales</taxon>
        <taxon>Bacteroidaceae</taxon>
        <taxon>Jilunia</taxon>
    </lineage>
</organism>
<gene>
    <name evidence="1" type="ORF">H8744_04055</name>
</gene>